<dbReference type="OrthoDB" id="447251at2759"/>
<dbReference type="OMA" id="TTEHCAN"/>
<protein>
    <submittedName>
        <fullName evidence="2">Uncharacterized protein</fullName>
    </submittedName>
</protein>
<keyword evidence="3" id="KW-1185">Reference proteome</keyword>
<dbReference type="InParanoid" id="E2C0Q8"/>
<evidence type="ECO:0000313" key="3">
    <source>
        <dbReference type="Proteomes" id="UP000008237"/>
    </source>
</evidence>
<organism evidence="3">
    <name type="scientific">Harpegnathos saltator</name>
    <name type="common">Jerdon's jumping ant</name>
    <dbReference type="NCBI Taxonomy" id="610380"/>
    <lineage>
        <taxon>Eukaryota</taxon>
        <taxon>Metazoa</taxon>
        <taxon>Ecdysozoa</taxon>
        <taxon>Arthropoda</taxon>
        <taxon>Hexapoda</taxon>
        <taxon>Insecta</taxon>
        <taxon>Pterygota</taxon>
        <taxon>Neoptera</taxon>
        <taxon>Endopterygota</taxon>
        <taxon>Hymenoptera</taxon>
        <taxon>Apocrita</taxon>
        <taxon>Aculeata</taxon>
        <taxon>Formicoidea</taxon>
        <taxon>Formicidae</taxon>
        <taxon>Ponerinae</taxon>
        <taxon>Ponerini</taxon>
        <taxon>Harpegnathos</taxon>
    </lineage>
</organism>
<sequence>MMESWGPGRTGTPPPPGLQPPPSVGNSNNNAAATTSTTTPSVAQPGTTAPIASPEGVSDVSQKSGIWDGPNSSSGGVAEGPSRSVSHAASLDAISRRTVKPETTTRAPCRSLTCSVSAKHSKIFPGVASESDLQKWRASKDRKSPSLSQMGPDSIKHKFSLQDNGSAKYFQGAMHTPNMGEKVAQVVFATTTTTTRVHICNHDATGEGHSHQVINDWCPCVAVVTKPNLT</sequence>
<feature type="compositionally biased region" description="Polar residues" evidence="1">
    <location>
        <begin position="59"/>
        <end position="75"/>
    </location>
</feature>
<feature type="compositionally biased region" description="Polar residues" evidence="1">
    <location>
        <begin position="101"/>
        <end position="110"/>
    </location>
</feature>
<dbReference type="Proteomes" id="UP000008237">
    <property type="component" value="Unassembled WGS sequence"/>
</dbReference>
<gene>
    <name evidence="2" type="ORF">EAI_13324</name>
</gene>
<accession>E2C0Q8</accession>
<feature type="region of interest" description="Disordered" evidence="1">
    <location>
        <begin position="127"/>
        <end position="154"/>
    </location>
</feature>
<dbReference type="EMBL" id="GL451846">
    <property type="protein sequence ID" value="EFN78452.1"/>
    <property type="molecule type" value="Genomic_DNA"/>
</dbReference>
<name>E2C0Q8_HARSA</name>
<feature type="compositionally biased region" description="Basic and acidic residues" evidence="1">
    <location>
        <begin position="132"/>
        <end position="144"/>
    </location>
</feature>
<reference evidence="2 3" key="1">
    <citation type="journal article" date="2010" name="Science">
        <title>Genomic comparison of the ants Camponotus floridanus and Harpegnathos saltator.</title>
        <authorList>
            <person name="Bonasio R."/>
            <person name="Zhang G."/>
            <person name="Ye C."/>
            <person name="Mutti N.S."/>
            <person name="Fang X."/>
            <person name="Qin N."/>
            <person name="Donahue G."/>
            <person name="Yang P."/>
            <person name="Li Q."/>
            <person name="Li C."/>
            <person name="Zhang P."/>
            <person name="Huang Z."/>
            <person name="Berger S.L."/>
            <person name="Reinberg D."/>
            <person name="Wang J."/>
            <person name="Liebig J."/>
        </authorList>
    </citation>
    <scope>NUCLEOTIDE SEQUENCE [LARGE SCALE GENOMIC DNA]</scope>
    <source>
        <strain evidence="2 3">R22 G/1</strain>
    </source>
</reference>
<evidence type="ECO:0000256" key="1">
    <source>
        <dbReference type="SAM" id="MobiDB-lite"/>
    </source>
</evidence>
<proteinExistence type="predicted"/>
<feature type="compositionally biased region" description="Low complexity" evidence="1">
    <location>
        <begin position="1"/>
        <end position="11"/>
    </location>
</feature>
<dbReference type="AlphaFoldDB" id="E2C0Q8"/>
<evidence type="ECO:0000313" key="2">
    <source>
        <dbReference type="EMBL" id="EFN78452.1"/>
    </source>
</evidence>
<feature type="compositionally biased region" description="Low complexity" evidence="1">
    <location>
        <begin position="24"/>
        <end position="43"/>
    </location>
</feature>
<feature type="compositionally biased region" description="Pro residues" evidence="1">
    <location>
        <begin position="12"/>
        <end position="23"/>
    </location>
</feature>
<feature type="region of interest" description="Disordered" evidence="1">
    <location>
        <begin position="1"/>
        <end position="110"/>
    </location>
</feature>